<dbReference type="PANTHER" id="PTHR10949">
    <property type="entry name" value="LIPOYL SYNTHASE"/>
    <property type="match status" value="1"/>
</dbReference>
<dbReference type="Pfam" id="PF04055">
    <property type="entry name" value="Radical_SAM"/>
    <property type="match status" value="1"/>
</dbReference>
<dbReference type="SFLD" id="SFLDG01058">
    <property type="entry name" value="lipoyl_synthase_like"/>
    <property type="match status" value="1"/>
</dbReference>
<feature type="binding site" evidence="11">
    <location>
        <position position="157"/>
    </location>
    <ligand>
        <name>[4Fe-4S] cluster</name>
        <dbReference type="ChEBI" id="CHEBI:49883"/>
        <label>2</label>
        <note>4Fe-4S-S-AdoMet</note>
    </ligand>
</feature>
<keyword evidence="6 11" id="KW-0949">S-adenosyl-L-methionine</keyword>
<evidence type="ECO:0000313" key="14">
    <source>
        <dbReference type="EMBL" id="MBW99642.1"/>
    </source>
</evidence>
<sequence>MQESLGIMNPISSSVPTIPKSLKTPMKTSSSSSSSSSLCAHINHYLGISRRTRIRCQSPDVGVQTDKNNSGLHPYPGGVGGGMMGPHTGRDPNVKKPQWLRQRAPQGDRFQEIKQSLSRLNLNTVCQEAQCPNIGECWNGGGDGIATATIMVLGDTCTRGCRFCAVKTSRNPRPPDPMEPLNTAMAVASWGVDYIVLTSVDRDDLLDGGSGHFADTVKAMKDLKPDIMVECLTSDFRGDLKAVETLVHSGLDVFAHNVETVKRLQRIVRDPRAGYEQSLSILKHAKVSREGMITKSSIMLGLGESDDELKEAMTDLRAIDVDILTLGQYLQPTPLHLTVKEYVTPEKFAFWKEYGESIGFRYVASGPLVRSSYRAGELFVKTMVKERTEAISATS</sequence>
<dbReference type="InterPro" id="IPR027526">
    <property type="entry name" value="Lipoyl_synth_chlpt"/>
</dbReference>
<keyword evidence="8 11" id="KW-0408">Iron</keyword>
<dbReference type="InterPro" id="IPR007197">
    <property type="entry name" value="rSAM"/>
</dbReference>
<feature type="domain" description="Radical SAM core" evidence="13">
    <location>
        <begin position="140"/>
        <end position="361"/>
    </location>
</feature>
<comment type="catalytic activity">
    <reaction evidence="10 11">
        <text>[[Fe-S] cluster scaffold protein carrying a second [4Fe-4S](2+) cluster] + N(6)-octanoyl-L-lysyl-[protein] + 2 oxidized [2Fe-2S]-[ferredoxin] + 2 S-adenosyl-L-methionine + 4 H(+) = [[Fe-S] cluster scaffold protein] + N(6)-[(R)-dihydrolipoyl]-L-lysyl-[protein] + 4 Fe(3+) + 2 hydrogen sulfide + 2 5'-deoxyadenosine + 2 L-methionine + 2 reduced [2Fe-2S]-[ferredoxin]</text>
        <dbReference type="Rhea" id="RHEA:16585"/>
        <dbReference type="Rhea" id="RHEA-COMP:9928"/>
        <dbReference type="Rhea" id="RHEA-COMP:10000"/>
        <dbReference type="Rhea" id="RHEA-COMP:10001"/>
        <dbReference type="Rhea" id="RHEA-COMP:10475"/>
        <dbReference type="Rhea" id="RHEA-COMP:14568"/>
        <dbReference type="Rhea" id="RHEA-COMP:14569"/>
        <dbReference type="ChEBI" id="CHEBI:15378"/>
        <dbReference type="ChEBI" id="CHEBI:17319"/>
        <dbReference type="ChEBI" id="CHEBI:29034"/>
        <dbReference type="ChEBI" id="CHEBI:29919"/>
        <dbReference type="ChEBI" id="CHEBI:33722"/>
        <dbReference type="ChEBI" id="CHEBI:33737"/>
        <dbReference type="ChEBI" id="CHEBI:33738"/>
        <dbReference type="ChEBI" id="CHEBI:57844"/>
        <dbReference type="ChEBI" id="CHEBI:59789"/>
        <dbReference type="ChEBI" id="CHEBI:78809"/>
        <dbReference type="ChEBI" id="CHEBI:83100"/>
        <dbReference type="EC" id="2.8.1.8"/>
    </reaction>
</comment>
<feature type="binding site" evidence="11">
    <location>
        <position position="137"/>
    </location>
    <ligand>
        <name>[4Fe-4S] cluster</name>
        <dbReference type="ChEBI" id="CHEBI:49883"/>
        <label>1</label>
    </ligand>
</feature>
<evidence type="ECO:0000256" key="8">
    <source>
        <dbReference type="ARBA" id="ARBA00023004"/>
    </source>
</evidence>
<feature type="binding site" evidence="11">
    <location>
        <position position="126"/>
    </location>
    <ligand>
        <name>[4Fe-4S] cluster</name>
        <dbReference type="ChEBI" id="CHEBI:49883"/>
        <label>1</label>
    </ligand>
</feature>
<accession>A0A2P2K1Q0</accession>
<dbReference type="SUPFAM" id="SSF102114">
    <property type="entry name" value="Radical SAM enzymes"/>
    <property type="match status" value="1"/>
</dbReference>
<dbReference type="GO" id="GO:0009507">
    <property type="term" value="C:chloroplast"/>
    <property type="evidence" value="ECO:0007669"/>
    <property type="project" value="UniProtKB-SubCell"/>
</dbReference>
<dbReference type="UniPathway" id="UPA00538">
    <property type="reaction ID" value="UER00593"/>
</dbReference>
<feature type="binding site" evidence="11">
    <location>
        <position position="164"/>
    </location>
    <ligand>
        <name>[4Fe-4S] cluster</name>
        <dbReference type="ChEBI" id="CHEBI:49883"/>
        <label>2</label>
        <note>4Fe-4S-S-AdoMet</note>
    </ligand>
</feature>
<dbReference type="PROSITE" id="PS51918">
    <property type="entry name" value="RADICAL_SAM"/>
    <property type="match status" value="1"/>
</dbReference>
<dbReference type="EC" id="2.8.1.8" evidence="11"/>
<proteinExistence type="inferred from homology"/>
<comment type="subcellular location">
    <subcellularLocation>
        <location evidence="1 11">Plastid</location>
        <location evidence="1 11">Chloroplast</location>
    </subcellularLocation>
</comment>
<dbReference type="InterPro" id="IPR031691">
    <property type="entry name" value="LIAS_N"/>
</dbReference>
<dbReference type="FunFam" id="3.20.20.70:FF:000036">
    <property type="entry name" value="Lipoyl synthase, mitochondrial"/>
    <property type="match status" value="1"/>
</dbReference>
<evidence type="ECO:0000256" key="4">
    <source>
        <dbReference type="ARBA" id="ARBA00022640"/>
    </source>
</evidence>
<dbReference type="GO" id="GO:0009249">
    <property type="term" value="P:protein lipoylation"/>
    <property type="evidence" value="ECO:0007669"/>
    <property type="project" value="UniProtKB-UniRule"/>
</dbReference>
<feature type="binding site" evidence="11">
    <location>
        <position position="372"/>
    </location>
    <ligand>
        <name>[4Fe-4S] cluster</name>
        <dbReference type="ChEBI" id="CHEBI:49883"/>
        <label>1</label>
    </ligand>
</feature>
<name>A0A2P2K1Q0_RHIMU</name>
<dbReference type="Gene3D" id="3.20.20.70">
    <property type="entry name" value="Aldolase class I"/>
    <property type="match status" value="1"/>
</dbReference>
<comment type="function">
    <text evidence="11">Catalyzes the radical-mediated insertion of two sulfur atoms into the C-6 and C-8 positions of the octanoyl moiety bound to the lipoyl domains of lipoate-dependent enzymes, thereby converting the octanoylated domains into lipoylated derivatives.</text>
</comment>
<evidence type="ECO:0000256" key="10">
    <source>
        <dbReference type="ARBA" id="ARBA00047326"/>
    </source>
</evidence>
<reference evidence="14" key="1">
    <citation type="submission" date="2018-02" db="EMBL/GenBank/DDBJ databases">
        <title>Rhizophora mucronata_Transcriptome.</title>
        <authorList>
            <person name="Meera S.P."/>
            <person name="Sreeshan A."/>
            <person name="Augustine A."/>
        </authorList>
    </citation>
    <scope>NUCLEOTIDE SEQUENCE</scope>
    <source>
        <tissue evidence="14">Leaf</tissue>
    </source>
</reference>
<evidence type="ECO:0000256" key="5">
    <source>
        <dbReference type="ARBA" id="ARBA00022679"/>
    </source>
</evidence>
<dbReference type="InterPro" id="IPR003698">
    <property type="entry name" value="Lipoyl_synth"/>
</dbReference>
<dbReference type="GO" id="GO:0005739">
    <property type="term" value="C:mitochondrion"/>
    <property type="evidence" value="ECO:0007669"/>
    <property type="project" value="TreeGrafter"/>
</dbReference>
<keyword evidence="9 11" id="KW-0411">Iron-sulfur</keyword>
<dbReference type="GO" id="GO:0016992">
    <property type="term" value="F:lipoate synthase activity"/>
    <property type="evidence" value="ECO:0007669"/>
    <property type="project" value="UniProtKB-UniRule"/>
</dbReference>
<evidence type="ECO:0000256" key="12">
    <source>
        <dbReference type="SAM" id="MobiDB-lite"/>
    </source>
</evidence>
<keyword evidence="3 11" id="KW-0150">Chloroplast</keyword>
<dbReference type="NCBIfam" id="TIGR00510">
    <property type="entry name" value="lipA"/>
    <property type="match status" value="1"/>
</dbReference>
<evidence type="ECO:0000256" key="9">
    <source>
        <dbReference type="ARBA" id="ARBA00023014"/>
    </source>
</evidence>
<dbReference type="InterPro" id="IPR006638">
    <property type="entry name" value="Elp3/MiaA/NifB-like_rSAM"/>
</dbReference>
<keyword evidence="4 11" id="KW-0934">Plastid</keyword>
<keyword evidence="5 11" id="KW-0808">Transferase</keyword>
<dbReference type="PANTHER" id="PTHR10949:SF38">
    <property type="entry name" value="LIPOYL SYNTHASE, CHLOROPLASTIC"/>
    <property type="match status" value="1"/>
</dbReference>
<protein>
    <recommendedName>
        <fullName evidence="11">Lipoyl synthase, chloroplastic</fullName>
        <ecNumber evidence="11">2.8.1.8</ecNumber>
    </recommendedName>
    <alternativeName>
        <fullName evidence="11">Lipoate synthase</fullName>
        <shortName evidence="11">LS</shortName>
        <shortName evidence="11">Lip-syn</shortName>
    </alternativeName>
    <alternativeName>
        <fullName evidence="11">Lipoate synthase, plastidial</fullName>
        <shortName evidence="11">LIP1p</shortName>
    </alternativeName>
    <alternativeName>
        <fullName evidence="11">Lipoic acid synthase</fullName>
    </alternativeName>
</protein>
<evidence type="ECO:0000256" key="11">
    <source>
        <dbReference type="HAMAP-Rule" id="MF_03129"/>
    </source>
</evidence>
<dbReference type="CDD" id="cd01335">
    <property type="entry name" value="Radical_SAM"/>
    <property type="match status" value="1"/>
</dbReference>
<comment type="cofactor">
    <cofactor evidence="11">
        <name>[4Fe-4S] cluster</name>
        <dbReference type="ChEBI" id="CHEBI:49883"/>
    </cofactor>
    <text evidence="11">Binds 2 [4Fe-4S] clusters per subunit. One cluster is coordinated with 3 cysteines and an exchangeable S-adenosyl-L-methionine.</text>
</comment>
<dbReference type="GO" id="GO:0051539">
    <property type="term" value="F:4 iron, 4 sulfur cluster binding"/>
    <property type="evidence" value="ECO:0007669"/>
    <property type="project" value="UniProtKB-UniRule"/>
</dbReference>
<dbReference type="SMART" id="SM00729">
    <property type="entry name" value="Elp3"/>
    <property type="match status" value="1"/>
</dbReference>
<dbReference type="EMBL" id="GGEC01019158">
    <property type="protein sequence ID" value="MBW99641.1"/>
    <property type="molecule type" value="Transcribed_RNA"/>
</dbReference>
<dbReference type="InterPro" id="IPR013785">
    <property type="entry name" value="Aldolase_TIM"/>
</dbReference>
<dbReference type="SFLD" id="SFLDF00271">
    <property type="entry name" value="lipoyl_synthase"/>
    <property type="match status" value="1"/>
</dbReference>
<evidence type="ECO:0000256" key="6">
    <source>
        <dbReference type="ARBA" id="ARBA00022691"/>
    </source>
</evidence>
<feature type="binding site" evidence="11">
    <location>
        <position position="161"/>
    </location>
    <ligand>
        <name>[4Fe-4S] cluster</name>
        <dbReference type="ChEBI" id="CHEBI:49883"/>
        <label>2</label>
        <note>4Fe-4S-S-AdoMet</note>
    </ligand>
</feature>
<comment type="pathway">
    <text evidence="11">Protein modification; protein lipoylation via endogenous pathway; protein N(6)-(lipoyl)lysine from octanoyl-[acyl-carrier-protein]: step 2/2.</text>
</comment>
<evidence type="ECO:0000256" key="7">
    <source>
        <dbReference type="ARBA" id="ARBA00022723"/>
    </source>
</evidence>
<feature type="region of interest" description="Disordered" evidence="12">
    <location>
        <begin position="1"/>
        <end position="36"/>
    </location>
</feature>
<evidence type="ECO:0000256" key="3">
    <source>
        <dbReference type="ARBA" id="ARBA00022528"/>
    </source>
</evidence>
<dbReference type="HAMAP" id="MF_03129">
    <property type="entry name" value="Lipoyl_synth_plantC"/>
    <property type="match status" value="1"/>
</dbReference>
<evidence type="ECO:0000256" key="1">
    <source>
        <dbReference type="ARBA" id="ARBA00004229"/>
    </source>
</evidence>
<dbReference type="Pfam" id="PF16881">
    <property type="entry name" value="LIAS_N"/>
    <property type="match status" value="1"/>
</dbReference>
<dbReference type="GO" id="GO:0046872">
    <property type="term" value="F:metal ion binding"/>
    <property type="evidence" value="ECO:0007669"/>
    <property type="project" value="UniProtKB-KW"/>
</dbReference>
<gene>
    <name evidence="11" type="primary">LIP1P</name>
</gene>
<keyword evidence="7 11" id="KW-0479">Metal-binding</keyword>
<feature type="binding site" evidence="11">
    <location>
        <position position="131"/>
    </location>
    <ligand>
        <name>[4Fe-4S] cluster</name>
        <dbReference type="ChEBI" id="CHEBI:49883"/>
        <label>1</label>
    </ligand>
</feature>
<dbReference type="SFLD" id="SFLDS00029">
    <property type="entry name" value="Radical_SAM"/>
    <property type="match status" value="1"/>
</dbReference>
<evidence type="ECO:0000259" key="13">
    <source>
        <dbReference type="PROSITE" id="PS51918"/>
    </source>
</evidence>
<organism evidence="14">
    <name type="scientific">Rhizophora mucronata</name>
    <name type="common">Asiatic mangrove</name>
    <dbReference type="NCBI Taxonomy" id="61149"/>
    <lineage>
        <taxon>Eukaryota</taxon>
        <taxon>Viridiplantae</taxon>
        <taxon>Streptophyta</taxon>
        <taxon>Embryophyta</taxon>
        <taxon>Tracheophyta</taxon>
        <taxon>Spermatophyta</taxon>
        <taxon>Magnoliopsida</taxon>
        <taxon>eudicotyledons</taxon>
        <taxon>Gunneridae</taxon>
        <taxon>Pentapetalae</taxon>
        <taxon>rosids</taxon>
        <taxon>fabids</taxon>
        <taxon>Malpighiales</taxon>
        <taxon>Rhizophoraceae</taxon>
        <taxon>Rhizophora</taxon>
    </lineage>
</organism>
<comment type="similarity">
    <text evidence="11">Belongs to the radical SAM superfamily. Lipoyl synthase family.</text>
</comment>
<dbReference type="HAMAP" id="MF_00206">
    <property type="entry name" value="Lipoyl_synth"/>
    <property type="match status" value="1"/>
</dbReference>
<dbReference type="NCBIfam" id="NF009544">
    <property type="entry name" value="PRK12928.1"/>
    <property type="match status" value="1"/>
</dbReference>
<dbReference type="InterPro" id="IPR058240">
    <property type="entry name" value="rSAM_sf"/>
</dbReference>
<dbReference type="AlphaFoldDB" id="A0A2P2K1Q0"/>
<keyword evidence="2 11" id="KW-0004">4Fe-4S</keyword>
<dbReference type="NCBIfam" id="NF004019">
    <property type="entry name" value="PRK05481.1"/>
    <property type="match status" value="1"/>
</dbReference>
<dbReference type="EMBL" id="GGEC01019159">
    <property type="protein sequence ID" value="MBW99642.1"/>
    <property type="molecule type" value="Transcribed_RNA"/>
</dbReference>
<evidence type="ECO:0000256" key="2">
    <source>
        <dbReference type="ARBA" id="ARBA00022485"/>
    </source>
</evidence>